<name>V4LID5_EUTSA</name>
<dbReference type="Gramene" id="ESQ50300">
    <property type="protein sequence ID" value="ESQ50300"/>
    <property type="gene ID" value="EUTSA_v10002139mg"/>
</dbReference>
<accession>V4LID5</accession>
<proteinExistence type="predicted"/>
<gene>
    <name evidence="2" type="ORF">EUTSA_v10002139mg</name>
</gene>
<dbReference type="EMBL" id="KI517398">
    <property type="protein sequence ID" value="ESQ50300.1"/>
    <property type="molecule type" value="Genomic_DNA"/>
</dbReference>
<organism evidence="2 3">
    <name type="scientific">Eutrema salsugineum</name>
    <name type="common">Saltwater cress</name>
    <name type="synonym">Sisymbrium salsugineum</name>
    <dbReference type="NCBI Taxonomy" id="72664"/>
    <lineage>
        <taxon>Eukaryota</taxon>
        <taxon>Viridiplantae</taxon>
        <taxon>Streptophyta</taxon>
        <taxon>Embryophyta</taxon>
        <taxon>Tracheophyta</taxon>
        <taxon>Spermatophyta</taxon>
        <taxon>Magnoliopsida</taxon>
        <taxon>eudicotyledons</taxon>
        <taxon>Gunneridae</taxon>
        <taxon>Pentapetalae</taxon>
        <taxon>rosids</taxon>
        <taxon>malvids</taxon>
        <taxon>Brassicales</taxon>
        <taxon>Brassicaceae</taxon>
        <taxon>Eutremeae</taxon>
        <taxon>Eutrema</taxon>
    </lineage>
</organism>
<sequence>MTLEDKYEDDELETIGEEKKIKQLDFDFRSEMIAELGEDTIVEDEMEDEKEETEDEMLANEDEGLGDWVENDDLMEEELFPS</sequence>
<evidence type="ECO:0000313" key="3">
    <source>
        <dbReference type="Proteomes" id="UP000030689"/>
    </source>
</evidence>
<evidence type="ECO:0000256" key="1">
    <source>
        <dbReference type="SAM" id="MobiDB-lite"/>
    </source>
</evidence>
<dbReference type="KEGG" id="eus:EUTSA_v10002139mg"/>
<dbReference type="AlphaFoldDB" id="V4LID5"/>
<feature type="region of interest" description="Disordered" evidence="1">
    <location>
        <begin position="42"/>
        <end position="67"/>
    </location>
</feature>
<keyword evidence="3" id="KW-1185">Reference proteome</keyword>
<reference evidence="2 3" key="1">
    <citation type="journal article" date="2013" name="Front. Plant Sci.">
        <title>The Reference Genome of the Halophytic Plant Eutrema salsugineum.</title>
        <authorList>
            <person name="Yang R."/>
            <person name="Jarvis D.E."/>
            <person name="Chen H."/>
            <person name="Beilstein M.A."/>
            <person name="Grimwood J."/>
            <person name="Jenkins J."/>
            <person name="Shu S."/>
            <person name="Prochnik S."/>
            <person name="Xin M."/>
            <person name="Ma C."/>
            <person name="Schmutz J."/>
            <person name="Wing R.A."/>
            <person name="Mitchell-Olds T."/>
            <person name="Schumaker K.S."/>
            <person name="Wang X."/>
        </authorList>
    </citation>
    <scope>NUCLEOTIDE SEQUENCE [LARGE SCALE GENOMIC DNA]</scope>
</reference>
<dbReference type="Proteomes" id="UP000030689">
    <property type="component" value="Unassembled WGS sequence"/>
</dbReference>
<evidence type="ECO:0000313" key="2">
    <source>
        <dbReference type="EMBL" id="ESQ50300.1"/>
    </source>
</evidence>
<protein>
    <submittedName>
        <fullName evidence="2">Uncharacterized protein</fullName>
    </submittedName>
</protein>